<gene>
    <name evidence="3" type="ORF">CR513_23050</name>
</gene>
<dbReference type="PANTHER" id="PTHR35046:SF9">
    <property type="entry name" value="RNA-DIRECTED DNA POLYMERASE"/>
    <property type="match status" value="1"/>
</dbReference>
<reference evidence="3" key="1">
    <citation type="submission" date="2018-05" db="EMBL/GenBank/DDBJ databases">
        <title>Draft genome of Mucuna pruriens seed.</title>
        <authorList>
            <person name="Nnadi N.E."/>
            <person name="Vos R."/>
            <person name="Hasami M.H."/>
            <person name="Devisetty U.K."/>
            <person name="Aguiy J.C."/>
        </authorList>
    </citation>
    <scope>NUCLEOTIDE SEQUENCE [LARGE SCALE GENOMIC DNA]</scope>
    <source>
        <strain evidence="3">JCA_2017</strain>
    </source>
</reference>
<feature type="compositionally biased region" description="Basic and acidic residues" evidence="1">
    <location>
        <begin position="42"/>
        <end position="51"/>
    </location>
</feature>
<dbReference type="OrthoDB" id="1934635at2759"/>
<accession>A0A371GVI7</accession>
<sequence length="163" mass="19871">MPSVLDGMAKRTRTRDIQSVNAKVEALSRGREENRQPSMQESEARHEEDHVSGSSRSHRNQRHGHYKRVKRHGRNRMERNELRRDDLESVKCKFPLFFVWWYHMMYDMRRMRRSPCDIWAELKERFVPSYYARDPYVKLQSLYQGSKSVEEYYKEMENCMMRA</sequence>
<evidence type="ECO:0000313" key="4">
    <source>
        <dbReference type="Proteomes" id="UP000257109"/>
    </source>
</evidence>
<dbReference type="Proteomes" id="UP000257109">
    <property type="component" value="Unassembled WGS sequence"/>
</dbReference>
<organism evidence="3 4">
    <name type="scientific">Mucuna pruriens</name>
    <name type="common">Velvet bean</name>
    <name type="synonym">Dolichos pruriens</name>
    <dbReference type="NCBI Taxonomy" id="157652"/>
    <lineage>
        <taxon>Eukaryota</taxon>
        <taxon>Viridiplantae</taxon>
        <taxon>Streptophyta</taxon>
        <taxon>Embryophyta</taxon>
        <taxon>Tracheophyta</taxon>
        <taxon>Spermatophyta</taxon>
        <taxon>Magnoliopsida</taxon>
        <taxon>eudicotyledons</taxon>
        <taxon>Gunneridae</taxon>
        <taxon>Pentapetalae</taxon>
        <taxon>rosids</taxon>
        <taxon>fabids</taxon>
        <taxon>Fabales</taxon>
        <taxon>Fabaceae</taxon>
        <taxon>Papilionoideae</taxon>
        <taxon>50 kb inversion clade</taxon>
        <taxon>NPAAA clade</taxon>
        <taxon>indigoferoid/millettioid clade</taxon>
        <taxon>Phaseoleae</taxon>
        <taxon>Mucuna</taxon>
    </lineage>
</organism>
<feature type="compositionally biased region" description="Basic and acidic residues" evidence="1">
    <location>
        <begin position="26"/>
        <end position="35"/>
    </location>
</feature>
<feature type="non-terminal residue" evidence="3">
    <location>
        <position position="1"/>
    </location>
</feature>
<dbReference type="InterPro" id="IPR005162">
    <property type="entry name" value="Retrotrans_gag_dom"/>
</dbReference>
<proteinExistence type="predicted"/>
<feature type="domain" description="Retrotransposon gag" evidence="2">
    <location>
        <begin position="113"/>
        <end position="162"/>
    </location>
</feature>
<dbReference type="AlphaFoldDB" id="A0A371GVI7"/>
<comment type="caution">
    <text evidence="3">The sequence shown here is derived from an EMBL/GenBank/DDBJ whole genome shotgun (WGS) entry which is preliminary data.</text>
</comment>
<dbReference type="Pfam" id="PF03732">
    <property type="entry name" value="Retrotrans_gag"/>
    <property type="match status" value="1"/>
</dbReference>
<name>A0A371GVI7_MUCPR</name>
<evidence type="ECO:0000313" key="3">
    <source>
        <dbReference type="EMBL" id="RDX94555.1"/>
    </source>
</evidence>
<dbReference type="EMBL" id="QJKJ01004341">
    <property type="protein sequence ID" value="RDX94555.1"/>
    <property type="molecule type" value="Genomic_DNA"/>
</dbReference>
<keyword evidence="4" id="KW-1185">Reference proteome</keyword>
<protein>
    <recommendedName>
        <fullName evidence="2">Retrotransposon gag domain-containing protein</fullName>
    </recommendedName>
</protein>
<feature type="compositionally biased region" description="Basic residues" evidence="1">
    <location>
        <begin position="56"/>
        <end position="74"/>
    </location>
</feature>
<evidence type="ECO:0000259" key="2">
    <source>
        <dbReference type="Pfam" id="PF03732"/>
    </source>
</evidence>
<evidence type="ECO:0000256" key="1">
    <source>
        <dbReference type="SAM" id="MobiDB-lite"/>
    </source>
</evidence>
<dbReference type="PANTHER" id="PTHR35046">
    <property type="entry name" value="ZINC KNUCKLE (CCHC-TYPE) FAMILY PROTEIN"/>
    <property type="match status" value="1"/>
</dbReference>
<feature type="region of interest" description="Disordered" evidence="1">
    <location>
        <begin position="1"/>
        <end position="77"/>
    </location>
</feature>